<dbReference type="WBParaSite" id="NBR_0000316801-mRNA-1">
    <property type="protein sequence ID" value="NBR_0000316801-mRNA-1"/>
    <property type="gene ID" value="NBR_0000316801"/>
</dbReference>
<evidence type="ECO:0000313" key="1">
    <source>
        <dbReference type="EMBL" id="VDL66759.1"/>
    </source>
</evidence>
<accession>A0A0N4XKW6</accession>
<protein>
    <submittedName>
        <fullName evidence="1 3">Uncharacterized protein</fullName>
    </submittedName>
</protein>
<dbReference type="Proteomes" id="UP000271162">
    <property type="component" value="Unassembled WGS sequence"/>
</dbReference>
<evidence type="ECO:0000313" key="3">
    <source>
        <dbReference type="WBParaSite" id="NBR_0000316801-mRNA-1"/>
    </source>
</evidence>
<dbReference type="EMBL" id="UYSL01004436">
    <property type="protein sequence ID" value="VDL66759.1"/>
    <property type="molecule type" value="Genomic_DNA"/>
</dbReference>
<reference evidence="3" key="1">
    <citation type="submission" date="2017-02" db="UniProtKB">
        <authorList>
            <consortium name="WormBaseParasite"/>
        </authorList>
    </citation>
    <scope>IDENTIFICATION</scope>
</reference>
<sequence>MAVVGDQTIPFLRSLSIIDVSIFIKNQRRSPDCFVVYSADENSTTPEFSLSLKRLSSCGIDIRRNGDTL</sequence>
<gene>
    <name evidence="1" type="ORF">NBR_LOCUS3170</name>
</gene>
<evidence type="ECO:0000313" key="2">
    <source>
        <dbReference type="Proteomes" id="UP000271162"/>
    </source>
</evidence>
<dbReference type="AlphaFoldDB" id="A0A0N4XKW6"/>
<reference evidence="1 2" key="2">
    <citation type="submission" date="2018-11" db="EMBL/GenBank/DDBJ databases">
        <authorList>
            <consortium name="Pathogen Informatics"/>
        </authorList>
    </citation>
    <scope>NUCLEOTIDE SEQUENCE [LARGE SCALE GENOMIC DNA]</scope>
</reference>
<organism evidence="3">
    <name type="scientific">Nippostrongylus brasiliensis</name>
    <name type="common">Rat hookworm</name>
    <dbReference type="NCBI Taxonomy" id="27835"/>
    <lineage>
        <taxon>Eukaryota</taxon>
        <taxon>Metazoa</taxon>
        <taxon>Ecdysozoa</taxon>
        <taxon>Nematoda</taxon>
        <taxon>Chromadorea</taxon>
        <taxon>Rhabditida</taxon>
        <taxon>Rhabditina</taxon>
        <taxon>Rhabditomorpha</taxon>
        <taxon>Strongyloidea</taxon>
        <taxon>Heligmosomidae</taxon>
        <taxon>Nippostrongylus</taxon>
    </lineage>
</organism>
<keyword evidence="2" id="KW-1185">Reference proteome</keyword>
<name>A0A0N4XKW6_NIPBR</name>
<proteinExistence type="predicted"/>